<evidence type="ECO:0000313" key="1">
    <source>
        <dbReference type="EMBL" id="KAK4291592.1"/>
    </source>
</evidence>
<reference evidence="1" key="1">
    <citation type="submission" date="2023-11" db="EMBL/GenBank/DDBJ databases">
        <title>Genome assemblies of two species of porcelain crab, Petrolisthes cinctipes and Petrolisthes manimaculis (Anomura: Porcellanidae).</title>
        <authorList>
            <person name="Angst P."/>
        </authorList>
    </citation>
    <scope>NUCLEOTIDE SEQUENCE</scope>
    <source>
        <strain evidence="1">PB745_02</strain>
        <tissue evidence="1">Gill</tissue>
    </source>
</reference>
<dbReference type="EMBL" id="JAWZYT010005106">
    <property type="protein sequence ID" value="KAK4291592.1"/>
    <property type="molecule type" value="Genomic_DNA"/>
</dbReference>
<dbReference type="Proteomes" id="UP001292094">
    <property type="component" value="Unassembled WGS sequence"/>
</dbReference>
<accession>A0AAE1NM25</accession>
<dbReference type="AlphaFoldDB" id="A0AAE1NM25"/>
<evidence type="ECO:0000313" key="2">
    <source>
        <dbReference type="Proteomes" id="UP001292094"/>
    </source>
</evidence>
<protein>
    <submittedName>
        <fullName evidence="1">Uncharacterized protein</fullName>
    </submittedName>
</protein>
<comment type="caution">
    <text evidence="1">The sequence shown here is derived from an EMBL/GenBank/DDBJ whole genome shotgun (WGS) entry which is preliminary data.</text>
</comment>
<organism evidence="1 2">
    <name type="scientific">Petrolisthes manimaculis</name>
    <dbReference type="NCBI Taxonomy" id="1843537"/>
    <lineage>
        <taxon>Eukaryota</taxon>
        <taxon>Metazoa</taxon>
        <taxon>Ecdysozoa</taxon>
        <taxon>Arthropoda</taxon>
        <taxon>Crustacea</taxon>
        <taxon>Multicrustacea</taxon>
        <taxon>Malacostraca</taxon>
        <taxon>Eumalacostraca</taxon>
        <taxon>Eucarida</taxon>
        <taxon>Decapoda</taxon>
        <taxon>Pleocyemata</taxon>
        <taxon>Anomura</taxon>
        <taxon>Galatheoidea</taxon>
        <taxon>Porcellanidae</taxon>
        <taxon>Petrolisthes</taxon>
    </lineage>
</organism>
<keyword evidence="2" id="KW-1185">Reference proteome</keyword>
<name>A0AAE1NM25_9EUCA</name>
<sequence>MEKCEEEEDQWETVEWKRKEVRKEMRIIEKRSEEEDQWERCISVVSASVRKRPAPYHTLTPLNSFPGT</sequence>
<gene>
    <name evidence="1" type="ORF">Pmani_035587</name>
</gene>
<proteinExistence type="predicted"/>